<feature type="transmembrane region" description="Helical" evidence="6">
    <location>
        <begin position="129"/>
        <end position="149"/>
    </location>
</feature>
<dbReference type="Pfam" id="PF07690">
    <property type="entry name" value="MFS_1"/>
    <property type="match status" value="1"/>
</dbReference>
<dbReference type="InterPro" id="IPR036259">
    <property type="entry name" value="MFS_trans_sf"/>
</dbReference>
<dbReference type="PANTHER" id="PTHR23502:SF132">
    <property type="entry name" value="POLYAMINE TRANSPORTER 2-RELATED"/>
    <property type="match status" value="1"/>
</dbReference>
<evidence type="ECO:0000256" key="4">
    <source>
        <dbReference type="ARBA" id="ARBA00022989"/>
    </source>
</evidence>
<dbReference type="PROSITE" id="PS50850">
    <property type="entry name" value="MFS"/>
    <property type="match status" value="1"/>
</dbReference>
<keyword evidence="9" id="KW-1185">Reference proteome</keyword>
<dbReference type="STRING" id="573570.F7310_01550"/>
<sequence>MNKIFALICYLIVPMSGLCVDLYAPSLPAISSAFGTPEVLAKYTISFYLLAFAFFQLFAGPVTDSFGRKKPIIVSLIIFIIVSYLMTLTTSMTVFMVYRILQGACIAFVGVSARAIIPDIFEGAQYKKMMNYMTIIWALGPIIAPFIGGHLQHYFGWKSCFYFFSIYGICVLLLVIFVYRETAKQTHKISLSKVFSNYYEMATHNHFVLGTLCIGLLYSFLVIFSTVGVFVIEDTLHYSAITFGNIALLIGFAWFLGNMANRFLLHLSEEFNRMKLSLAVSISAVSCLILMAISIFLPTSIVALAVFMFIAFFFAGIVFPNFFALCIGLFSHIVGSANALMGSFFIFLTSILVFIFGLVHIHTMLALASIIFILSLVSFILIKLFFALEFKKIE</sequence>
<dbReference type="RefSeq" id="WP_072711316.1">
    <property type="nucleotide sequence ID" value="NZ_CP016796.1"/>
</dbReference>
<dbReference type="InterPro" id="IPR011701">
    <property type="entry name" value="MFS"/>
</dbReference>
<dbReference type="KEGG" id="frx:F7310_01550"/>
<evidence type="ECO:0000256" key="5">
    <source>
        <dbReference type="ARBA" id="ARBA00023136"/>
    </source>
</evidence>
<evidence type="ECO:0000256" key="2">
    <source>
        <dbReference type="ARBA" id="ARBA00022448"/>
    </source>
</evidence>
<dbReference type="Gene3D" id="1.20.1720.10">
    <property type="entry name" value="Multidrug resistance protein D"/>
    <property type="match status" value="1"/>
</dbReference>
<evidence type="ECO:0000256" key="6">
    <source>
        <dbReference type="SAM" id="Phobius"/>
    </source>
</evidence>
<keyword evidence="3 6" id="KW-0812">Transmembrane</keyword>
<dbReference type="GO" id="GO:1990961">
    <property type="term" value="P:xenobiotic detoxification by transmembrane export across the plasma membrane"/>
    <property type="evidence" value="ECO:0007669"/>
    <property type="project" value="TreeGrafter"/>
</dbReference>
<feature type="transmembrane region" description="Helical" evidence="6">
    <location>
        <begin position="337"/>
        <end position="359"/>
    </location>
</feature>
<evidence type="ECO:0000259" key="7">
    <source>
        <dbReference type="PROSITE" id="PS50850"/>
    </source>
</evidence>
<keyword evidence="4 6" id="KW-1133">Transmembrane helix</keyword>
<feature type="transmembrane region" description="Helical" evidence="6">
    <location>
        <begin position="43"/>
        <end position="60"/>
    </location>
</feature>
<feature type="transmembrane region" description="Helical" evidence="6">
    <location>
        <begin position="72"/>
        <end position="90"/>
    </location>
</feature>
<evidence type="ECO:0000256" key="1">
    <source>
        <dbReference type="ARBA" id="ARBA00004141"/>
    </source>
</evidence>
<feature type="transmembrane region" description="Helical" evidence="6">
    <location>
        <begin position="96"/>
        <end position="117"/>
    </location>
</feature>
<dbReference type="EMBL" id="CP016796">
    <property type="protein sequence ID" value="API86119.1"/>
    <property type="molecule type" value="Genomic_DNA"/>
</dbReference>
<feature type="transmembrane region" description="Helical" evidence="6">
    <location>
        <begin position="276"/>
        <end position="297"/>
    </location>
</feature>
<feature type="transmembrane region" description="Helical" evidence="6">
    <location>
        <begin position="303"/>
        <end position="330"/>
    </location>
</feature>
<keyword evidence="5 6" id="KW-0472">Membrane</keyword>
<protein>
    <recommendedName>
        <fullName evidence="7">Major facilitator superfamily (MFS) profile domain-containing protein</fullName>
    </recommendedName>
</protein>
<feature type="transmembrane region" description="Helical" evidence="6">
    <location>
        <begin position="238"/>
        <end position="256"/>
    </location>
</feature>
<dbReference type="PANTHER" id="PTHR23502">
    <property type="entry name" value="MAJOR FACILITATOR SUPERFAMILY"/>
    <property type="match status" value="1"/>
</dbReference>
<feature type="transmembrane region" description="Helical" evidence="6">
    <location>
        <begin position="161"/>
        <end position="179"/>
    </location>
</feature>
<keyword evidence="2" id="KW-0813">Transport</keyword>
<evidence type="ECO:0000313" key="9">
    <source>
        <dbReference type="Proteomes" id="UP000184222"/>
    </source>
</evidence>
<dbReference type="AlphaFoldDB" id="A0A1L4BQK0"/>
<feature type="transmembrane region" description="Helical" evidence="6">
    <location>
        <begin position="207"/>
        <end position="232"/>
    </location>
</feature>
<dbReference type="SUPFAM" id="SSF103473">
    <property type="entry name" value="MFS general substrate transporter"/>
    <property type="match status" value="1"/>
</dbReference>
<feature type="transmembrane region" description="Helical" evidence="6">
    <location>
        <begin position="365"/>
        <end position="388"/>
    </location>
</feature>
<accession>A0A1L4BQK0</accession>
<dbReference type="GO" id="GO:0005886">
    <property type="term" value="C:plasma membrane"/>
    <property type="evidence" value="ECO:0007669"/>
    <property type="project" value="TreeGrafter"/>
</dbReference>
<evidence type="ECO:0000313" key="8">
    <source>
        <dbReference type="EMBL" id="API86119.1"/>
    </source>
</evidence>
<comment type="subcellular location">
    <subcellularLocation>
        <location evidence="1">Membrane</location>
        <topology evidence="1">Multi-pass membrane protein</topology>
    </subcellularLocation>
</comment>
<organism evidence="8 9">
    <name type="scientific">Francisella uliginis</name>
    <dbReference type="NCBI Taxonomy" id="573570"/>
    <lineage>
        <taxon>Bacteria</taxon>
        <taxon>Pseudomonadati</taxon>
        <taxon>Pseudomonadota</taxon>
        <taxon>Gammaproteobacteria</taxon>
        <taxon>Thiotrichales</taxon>
        <taxon>Francisellaceae</taxon>
        <taxon>Francisella</taxon>
    </lineage>
</organism>
<dbReference type="Proteomes" id="UP000184222">
    <property type="component" value="Chromosome"/>
</dbReference>
<reference evidence="8 9" key="1">
    <citation type="journal article" date="2016" name="Appl. Environ. Microbiol.">
        <title>Whole genome relationships among Francisella bacteria of diverse origin define new species and provide specific regions for detection.</title>
        <authorList>
            <person name="Challacombe J.F."/>
            <person name="Petersen J.M."/>
            <person name="Gallegos-Graves V."/>
            <person name="Hodge D."/>
            <person name="Pillai S."/>
            <person name="Kuske C.R."/>
        </authorList>
    </citation>
    <scope>NUCLEOTIDE SEQUENCE [LARGE SCALE GENOMIC DNA]</scope>
    <source>
        <strain evidence="9">TX07-7310</strain>
    </source>
</reference>
<gene>
    <name evidence="8" type="ORF">F7310_01550</name>
</gene>
<evidence type="ECO:0000256" key="3">
    <source>
        <dbReference type="ARBA" id="ARBA00022692"/>
    </source>
</evidence>
<dbReference type="InterPro" id="IPR020846">
    <property type="entry name" value="MFS_dom"/>
</dbReference>
<dbReference type="GO" id="GO:0015385">
    <property type="term" value="F:sodium:proton antiporter activity"/>
    <property type="evidence" value="ECO:0007669"/>
    <property type="project" value="TreeGrafter"/>
</dbReference>
<feature type="domain" description="Major facilitator superfamily (MFS) profile" evidence="7">
    <location>
        <begin position="5"/>
        <end position="386"/>
    </location>
</feature>
<dbReference type="OrthoDB" id="5670831at2"/>
<name>A0A1L4BQK0_9GAMM</name>
<proteinExistence type="predicted"/>